<dbReference type="GO" id="GO:0008233">
    <property type="term" value="F:peptidase activity"/>
    <property type="evidence" value="ECO:0007669"/>
    <property type="project" value="UniProtKB-KW"/>
</dbReference>
<proteinExistence type="predicted"/>
<evidence type="ECO:0000313" key="3">
    <source>
        <dbReference type="Proteomes" id="UP001327459"/>
    </source>
</evidence>
<dbReference type="RefSeq" id="WP_322521158.1">
    <property type="nucleotide sequence ID" value="NZ_CP140153.1"/>
</dbReference>
<protein>
    <submittedName>
        <fullName evidence="2">Phage protease</fullName>
    </submittedName>
</protein>
<dbReference type="Pfam" id="PF10123">
    <property type="entry name" value="Mu-like_Pro"/>
    <property type="match status" value="1"/>
</dbReference>
<dbReference type="PIRSF" id="PIRSF016624">
    <property type="entry name" value="Mu_prophg_I"/>
    <property type="match status" value="1"/>
</dbReference>
<keyword evidence="2" id="KW-0645">Protease</keyword>
<gene>
    <name evidence="2" type="ORF">SR882_10310</name>
</gene>
<accession>A0ABZ0YWJ3</accession>
<keyword evidence="3" id="KW-1185">Reference proteome</keyword>
<reference evidence="2 3" key="1">
    <citation type="submission" date="2023-11" db="EMBL/GenBank/DDBJ databases">
        <title>MicrobeMod: A computational toolkit for identifying prokaryotic methylation and restriction-modification with nanopore sequencing.</title>
        <authorList>
            <person name="Crits-Christoph A."/>
            <person name="Kang S.C."/>
            <person name="Lee H."/>
            <person name="Ostrov N."/>
        </authorList>
    </citation>
    <scope>NUCLEOTIDE SEQUENCE [LARGE SCALE GENOMIC DNA]</scope>
    <source>
        <strain evidence="2 3">ATCC 49870</strain>
    </source>
</reference>
<evidence type="ECO:0000313" key="2">
    <source>
        <dbReference type="EMBL" id="WQH16143.1"/>
    </source>
</evidence>
<sequence>MKRKHQRIAALAALIPDGTSGAPGEVQLLPAGEFRSGDVRPKDVPAWIVDRQVADNLIAAAAQRTNPYVIDFEHQTLYVELNGQPAPAAGWFRDLEWREGVGLFAVNVEWTDRARQMIAAGEYRFISPVFSYGPDGRVRRLYHAALTNDAGIDGMAAVAARAEHFHADHHNQPEESAVDEETLAALGLKKDASAEEIKTAVAAMKAQQGHVLAALGLKEDAGEEEVKTTVAALTTKAGEVDETKEQLAALKSSHQPNEVVTALRGQVADLTKRVNERDVDDMVKPALEDGRLLKEQETWARELGESNPAALKKYLDTAQPIAALRGMQSGGSTPPESGEPLTDEQRSVAGMFGNTAEDLAKYS</sequence>
<dbReference type="InterPro" id="IPR012106">
    <property type="entry name" value="Phage_Mu_Gp1"/>
</dbReference>
<keyword evidence="2" id="KW-0378">Hydrolase</keyword>
<dbReference type="GO" id="GO:0006508">
    <property type="term" value="P:proteolysis"/>
    <property type="evidence" value="ECO:0007669"/>
    <property type="project" value="UniProtKB-KW"/>
</dbReference>
<evidence type="ECO:0000256" key="1">
    <source>
        <dbReference type="SAM" id="MobiDB-lite"/>
    </source>
</evidence>
<organism evidence="2 3">
    <name type="scientific">Guyparkeria halophila</name>
    <dbReference type="NCBI Taxonomy" id="47960"/>
    <lineage>
        <taxon>Bacteria</taxon>
        <taxon>Pseudomonadati</taxon>
        <taxon>Pseudomonadota</taxon>
        <taxon>Gammaproteobacteria</taxon>
        <taxon>Chromatiales</taxon>
        <taxon>Thioalkalibacteraceae</taxon>
        <taxon>Guyparkeria</taxon>
    </lineage>
</organism>
<dbReference type="Proteomes" id="UP001327459">
    <property type="component" value="Chromosome"/>
</dbReference>
<feature type="region of interest" description="Disordered" evidence="1">
    <location>
        <begin position="323"/>
        <end position="363"/>
    </location>
</feature>
<dbReference type="EMBL" id="CP140153">
    <property type="protein sequence ID" value="WQH16143.1"/>
    <property type="molecule type" value="Genomic_DNA"/>
</dbReference>
<name>A0ABZ0YWJ3_9GAMM</name>